<evidence type="ECO:0000256" key="1">
    <source>
        <dbReference type="ARBA" id="ARBA00022649"/>
    </source>
</evidence>
<name>A0A090IK81_9GAMM</name>
<dbReference type="OrthoDB" id="516834at2"/>
<evidence type="ECO:0000313" key="2">
    <source>
        <dbReference type="EMBL" id="CED71061.1"/>
    </source>
</evidence>
<dbReference type="InterPro" id="IPR035093">
    <property type="entry name" value="RelE/ParE_toxin_dom_sf"/>
</dbReference>
<gene>
    <name evidence="2" type="ORF">AWOD_I_0969</name>
</gene>
<dbReference type="Pfam" id="PF05016">
    <property type="entry name" value="ParE_toxin"/>
    <property type="match status" value="1"/>
</dbReference>
<dbReference type="Proteomes" id="UP000032427">
    <property type="component" value="Chromosome 1"/>
</dbReference>
<dbReference type="GeneID" id="28540535"/>
<keyword evidence="1" id="KW-1277">Toxin-antitoxin system</keyword>
<dbReference type="EMBL" id="LN554846">
    <property type="protein sequence ID" value="CED71061.1"/>
    <property type="molecule type" value="Genomic_DNA"/>
</dbReference>
<dbReference type="PATRIC" id="fig|80852.17.peg.984"/>
<reference evidence="3" key="1">
    <citation type="submission" date="2014-09" db="EMBL/GenBank/DDBJ databases">
        <authorList>
            <person name="Hjerde E."/>
        </authorList>
    </citation>
    <scope>NUCLEOTIDE SEQUENCE [LARGE SCALE GENOMIC DNA]</scope>
    <source>
        <strain evidence="3">06/09/139</strain>
    </source>
</reference>
<dbReference type="HOGENOM" id="CLU_147162_3_1_6"/>
<evidence type="ECO:0000313" key="3">
    <source>
        <dbReference type="Proteomes" id="UP000032427"/>
    </source>
</evidence>
<sequence length="104" mass="11814">MYKSKYKLSKLAQAHLHKIKTYTVTNFSQMQWSSYKDTLLTGFQMLAENPAVGRSCNDIYQNGFYFPIGKHTAYFTREDGFILVVAVLGQSQLPQKPSAIITTP</sequence>
<dbReference type="AlphaFoldDB" id="A0A090IK81"/>
<dbReference type="Gene3D" id="3.30.2310.20">
    <property type="entry name" value="RelE-like"/>
    <property type="match status" value="1"/>
</dbReference>
<accession>A0A090IK81</accession>
<keyword evidence="3" id="KW-1185">Reference proteome</keyword>
<proteinExistence type="predicted"/>
<protein>
    <submittedName>
        <fullName evidence="2">ParE toxin protein</fullName>
    </submittedName>
</protein>
<organism evidence="2 3">
    <name type="scientific">Aliivibrio wodanis</name>
    <dbReference type="NCBI Taxonomy" id="80852"/>
    <lineage>
        <taxon>Bacteria</taxon>
        <taxon>Pseudomonadati</taxon>
        <taxon>Pseudomonadota</taxon>
        <taxon>Gammaproteobacteria</taxon>
        <taxon>Vibrionales</taxon>
        <taxon>Vibrionaceae</taxon>
        <taxon>Aliivibrio</taxon>
    </lineage>
</organism>
<dbReference type="STRING" id="80852.AWOD_I_0969"/>
<dbReference type="KEGG" id="awd:AWOD_I_0969"/>
<dbReference type="InterPro" id="IPR007712">
    <property type="entry name" value="RelE/ParE_toxin"/>
</dbReference>